<dbReference type="Gene3D" id="3.40.50.720">
    <property type="entry name" value="NAD(P)-binding Rossmann-like Domain"/>
    <property type="match status" value="1"/>
</dbReference>
<keyword evidence="2" id="KW-1185">Reference proteome</keyword>
<dbReference type="Proteomes" id="UP000027632">
    <property type="component" value="Unassembled WGS sequence"/>
</dbReference>
<accession>A0ABR4T9Y2</accession>
<proteinExistence type="predicted"/>
<sequence>MTRRTQPPGLPVAISTNPAEVLDTVAGMTPLRRLGQPSDVAGVVAFLVGPDGRWITGQNLRATGGLG</sequence>
<name>A0ABR4T9Y2_9ACTN</name>
<dbReference type="EMBL" id="JJMG01000004">
    <property type="protein sequence ID" value="KEG44258.1"/>
    <property type="molecule type" value="Genomic_DNA"/>
</dbReference>
<dbReference type="InterPro" id="IPR036291">
    <property type="entry name" value="NAD(P)-bd_dom_sf"/>
</dbReference>
<gene>
    <name evidence="1" type="ORF">DJ64_26960</name>
</gene>
<evidence type="ECO:0000313" key="2">
    <source>
        <dbReference type="Proteomes" id="UP000027632"/>
    </source>
</evidence>
<dbReference type="InterPro" id="IPR002347">
    <property type="entry name" value="SDR_fam"/>
</dbReference>
<evidence type="ECO:0000313" key="1">
    <source>
        <dbReference type="EMBL" id="KEG44258.1"/>
    </source>
</evidence>
<organism evidence="1 2">
    <name type="scientific">Streptomyces griseorubens</name>
    <dbReference type="NCBI Taxonomy" id="66897"/>
    <lineage>
        <taxon>Bacteria</taxon>
        <taxon>Bacillati</taxon>
        <taxon>Actinomycetota</taxon>
        <taxon>Actinomycetes</taxon>
        <taxon>Kitasatosporales</taxon>
        <taxon>Streptomycetaceae</taxon>
        <taxon>Streptomyces</taxon>
        <taxon>Streptomyces althioticus group</taxon>
    </lineage>
</organism>
<dbReference type="Pfam" id="PF13561">
    <property type="entry name" value="adh_short_C2"/>
    <property type="match status" value="1"/>
</dbReference>
<comment type="caution">
    <text evidence="1">The sequence shown here is derived from an EMBL/GenBank/DDBJ whole genome shotgun (WGS) entry which is preliminary data.</text>
</comment>
<reference evidence="1 2" key="1">
    <citation type="submission" date="2014-04" db="EMBL/GenBank/DDBJ databases">
        <title>Draft genome sequence of the novel Streptomyces griseorubens JSD-1 playing a role in carbon and nitrogen cycle.</title>
        <authorList>
            <consortium name="Shanghai Jiao Tong University"/>
            <person name="Feng H."/>
            <person name="Sun Y."/>
            <person name="Zhi Y."/>
            <person name="Mao L."/>
            <person name="Luo Y."/>
            <person name="Wei X."/>
            <person name="Zhou P."/>
        </authorList>
    </citation>
    <scope>NUCLEOTIDE SEQUENCE [LARGE SCALE GENOMIC DNA]</scope>
    <source>
        <strain evidence="1 2">JSD-1</strain>
    </source>
</reference>
<dbReference type="SUPFAM" id="SSF51735">
    <property type="entry name" value="NAD(P)-binding Rossmann-fold domains"/>
    <property type="match status" value="1"/>
</dbReference>
<protein>
    <submittedName>
        <fullName evidence="1">Uncharacterized protein</fullName>
    </submittedName>
</protein>